<dbReference type="OMA" id="HACRDAR"/>
<dbReference type="AlphaFoldDB" id="A0A1S3DM39"/>
<sequence>MTEVTLGWQPNTITIHLLRCAVLVTETFLKPSIPSSMVSFVGYNLIRNDRLHKGRGGVAIYLRGDFEYSIAAMSNGNVEGSMEYIFLEIRINNSKLLLGVVYRPPRRSFVEFLTEYENILADFVPVYSNILIQGDFNCNLLNDTSESSSFHSLIDTLCLEVLPTGATFHLPSGYSSLLDLSMTSSSNKIKLHGSLSIPGFTNHDLLYVVYDLRCSKSRNLLITYRDYKHLNLEELLRTLSEVNWDVKIYQVQSVNDKVASFCEIISELYDKFVPVKQSRVKRRPAPWLTDELKRKMNARDRAHAQYRRTKSPLDWEKYRKLRNRCTHACRDARRGHIVEYISEGSPDNIWPLLKGMGVGPDQHSSDNSSNSVDLNGLNSHFTTNPAQVNGDVKTRTLQQIQSLPKPDCPSFDFRDVTSSEVSTALSAIKSNATGNDGVCLRFIKLFLSSILPVLTHIYNESLSSHVFPDMWKYSLVTPIPK</sequence>
<dbReference type="KEGG" id="dci:103521285"/>
<evidence type="ECO:0000313" key="1">
    <source>
        <dbReference type="Proteomes" id="UP000079169"/>
    </source>
</evidence>
<keyword evidence="1" id="KW-1185">Reference proteome</keyword>
<dbReference type="GeneID" id="103521285"/>
<dbReference type="Gene3D" id="3.60.10.10">
    <property type="entry name" value="Endonuclease/exonuclease/phosphatase"/>
    <property type="match status" value="1"/>
</dbReference>
<dbReference type="Proteomes" id="UP000079169">
    <property type="component" value="Unplaced"/>
</dbReference>
<proteinExistence type="predicted"/>
<feature type="non-terminal residue" evidence="2">
    <location>
        <position position="481"/>
    </location>
</feature>
<dbReference type="PANTHER" id="PTHR47510:SF3">
    <property type="entry name" value="ENDO_EXONUCLEASE_PHOSPHATASE DOMAIN-CONTAINING PROTEIN"/>
    <property type="match status" value="1"/>
</dbReference>
<dbReference type="PaxDb" id="121845-A0A1S3DM39"/>
<gene>
    <name evidence="2" type="primary">LOC103521285</name>
</gene>
<dbReference type="InterPro" id="IPR036691">
    <property type="entry name" value="Endo/exonu/phosph_ase_sf"/>
</dbReference>
<accession>A0A1S3DM39</accession>
<protein>
    <submittedName>
        <fullName evidence="2">Uncharacterized protein LOC103521285</fullName>
    </submittedName>
</protein>
<dbReference type="RefSeq" id="XP_008484618.1">
    <property type="nucleotide sequence ID" value="XM_008486396.1"/>
</dbReference>
<dbReference type="SUPFAM" id="SSF56219">
    <property type="entry name" value="DNase I-like"/>
    <property type="match status" value="1"/>
</dbReference>
<organism evidence="1 2">
    <name type="scientific">Diaphorina citri</name>
    <name type="common">Asian citrus psyllid</name>
    <dbReference type="NCBI Taxonomy" id="121845"/>
    <lineage>
        <taxon>Eukaryota</taxon>
        <taxon>Metazoa</taxon>
        <taxon>Ecdysozoa</taxon>
        <taxon>Arthropoda</taxon>
        <taxon>Hexapoda</taxon>
        <taxon>Insecta</taxon>
        <taxon>Pterygota</taxon>
        <taxon>Neoptera</taxon>
        <taxon>Paraneoptera</taxon>
        <taxon>Hemiptera</taxon>
        <taxon>Sternorrhyncha</taxon>
        <taxon>Psylloidea</taxon>
        <taxon>Psyllidae</taxon>
        <taxon>Diaphorininae</taxon>
        <taxon>Diaphorina</taxon>
    </lineage>
</organism>
<evidence type="ECO:0000313" key="2">
    <source>
        <dbReference type="RefSeq" id="XP_008484618.1"/>
    </source>
</evidence>
<dbReference type="PANTHER" id="PTHR47510">
    <property type="entry name" value="REVERSE TRANSCRIPTASE DOMAIN-CONTAINING PROTEIN"/>
    <property type="match status" value="1"/>
</dbReference>
<dbReference type="STRING" id="121845.A0A1S3DM39"/>
<reference evidence="2" key="1">
    <citation type="submission" date="2025-08" db="UniProtKB">
        <authorList>
            <consortium name="RefSeq"/>
        </authorList>
    </citation>
    <scope>IDENTIFICATION</scope>
</reference>
<name>A0A1S3DM39_DIACI</name>